<evidence type="ECO:0000313" key="3">
    <source>
        <dbReference type="EMBL" id="VDN35493.1"/>
    </source>
</evidence>
<dbReference type="Pfam" id="PF00620">
    <property type="entry name" value="RhoGAP"/>
    <property type="match status" value="1"/>
</dbReference>
<dbReference type="GO" id="GO:0005096">
    <property type="term" value="F:GTPase activator activity"/>
    <property type="evidence" value="ECO:0007669"/>
    <property type="project" value="UniProtKB-KW"/>
</dbReference>
<evidence type="ECO:0000313" key="4">
    <source>
        <dbReference type="Proteomes" id="UP000281553"/>
    </source>
</evidence>
<evidence type="ECO:0000256" key="1">
    <source>
        <dbReference type="ARBA" id="ARBA00022468"/>
    </source>
</evidence>
<name>A0A3P7NEG7_DIBLA</name>
<dbReference type="GO" id="GO:0005737">
    <property type="term" value="C:cytoplasm"/>
    <property type="evidence" value="ECO:0007669"/>
    <property type="project" value="TreeGrafter"/>
</dbReference>
<dbReference type="CDD" id="cd00159">
    <property type="entry name" value="RhoGAP"/>
    <property type="match status" value="1"/>
</dbReference>
<dbReference type="PANTHER" id="PTHR23176:SF99">
    <property type="entry name" value="RHO GTPASE-ACTIVATING PROTEIN GACP"/>
    <property type="match status" value="1"/>
</dbReference>
<reference evidence="3 4" key="1">
    <citation type="submission" date="2018-11" db="EMBL/GenBank/DDBJ databases">
        <authorList>
            <consortium name="Pathogen Informatics"/>
        </authorList>
    </citation>
    <scope>NUCLEOTIDE SEQUENCE [LARGE SCALE GENOMIC DNA]</scope>
</reference>
<dbReference type="AlphaFoldDB" id="A0A3P7NEG7"/>
<dbReference type="PROSITE" id="PS50238">
    <property type="entry name" value="RHOGAP"/>
    <property type="match status" value="1"/>
</dbReference>
<feature type="domain" description="Rho-GAP" evidence="2">
    <location>
        <begin position="27"/>
        <end position="213"/>
    </location>
</feature>
<dbReference type="Gene3D" id="1.10.555.10">
    <property type="entry name" value="Rho GTPase activation protein"/>
    <property type="match status" value="1"/>
</dbReference>
<evidence type="ECO:0000259" key="2">
    <source>
        <dbReference type="PROSITE" id="PS50238"/>
    </source>
</evidence>
<dbReference type="InterPro" id="IPR000198">
    <property type="entry name" value="RhoGAP_dom"/>
</dbReference>
<sequence>MHRVVQNFNNAHLRQRKDVEDTHTFGVPLSCLVDLPSMSIPRIVTNICEFLLKYGLCVEGIFRVNGSAKKICSLKALFDVSPDFSLTNSYVHDIHAICGVFKLFLREIPDGLVPALPTKNVVKVMDRFKDDKSRCTEHLGMILDTLLEENYTLLNYLCNFLRKFLTHESVNKMPASNMGIVFGPCVFKCSAGVQVSLLCILLYSFYKQYFKPHYFSPRILPWDVNFKDLA</sequence>
<dbReference type="EMBL" id="UYRU01087174">
    <property type="protein sequence ID" value="VDN35493.1"/>
    <property type="molecule type" value="Genomic_DNA"/>
</dbReference>
<dbReference type="GO" id="GO:0007165">
    <property type="term" value="P:signal transduction"/>
    <property type="evidence" value="ECO:0007669"/>
    <property type="project" value="InterPro"/>
</dbReference>
<protein>
    <recommendedName>
        <fullName evidence="2">Rho-GAP domain-containing protein</fullName>
    </recommendedName>
</protein>
<dbReference type="PANTHER" id="PTHR23176">
    <property type="entry name" value="RHO/RAC/CDC GTPASE-ACTIVATING PROTEIN"/>
    <property type="match status" value="1"/>
</dbReference>
<dbReference type="OrthoDB" id="185175at2759"/>
<dbReference type="Proteomes" id="UP000281553">
    <property type="component" value="Unassembled WGS sequence"/>
</dbReference>
<dbReference type="InterPro" id="IPR008936">
    <property type="entry name" value="Rho_GTPase_activation_prot"/>
</dbReference>
<dbReference type="SUPFAM" id="SSF48350">
    <property type="entry name" value="GTPase activation domain, GAP"/>
    <property type="match status" value="1"/>
</dbReference>
<organism evidence="3 4">
    <name type="scientific">Dibothriocephalus latus</name>
    <name type="common">Fish tapeworm</name>
    <name type="synonym">Diphyllobothrium latum</name>
    <dbReference type="NCBI Taxonomy" id="60516"/>
    <lineage>
        <taxon>Eukaryota</taxon>
        <taxon>Metazoa</taxon>
        <taxon>Spiralia</taxon>
        <taxon>Lophotrochozoa</taxon>
        <taxon>Platyhelminthes</taxon>
        <taxon>Cestoda</taxon>
        <taxon>Eucestoda</taxon>
        <taxon>Diphyllobothriidea</taxon>
        <taxon>Diphyllobothriidae</taxon>
        <taxon>Dibothriocephalus</taxon>
    </lineage>
</organism>
<accession>A0A3P7NEG7</accession>
<dbReference type="SMART" id="SM00324">
    <property type="entry name" value="RhoGAP"/>
    <property type="match status" value="1"/>
</dbReference>
<dbReference type="InterPro" id="IPR050729">
    <property type="entry name" value="Rho-GAP"/>
</dbReference>
<keyword evidence="1" id="KW-0343">GTPase activation</keyword>
<proteinExistence type="predicted"/>
<keyword evidence="4" id="KW-1185">Reference proteome</keyword>
<gene>
    <name evidence="3" type="ORF">DILT_LOCUS16789</name>
</gene>